<evidence type="ECO:0000313" key="4">
    <source>
        <dbReference type="Proteomes" id="UP000236740"/>
    </source>
</evidence>
<keyword evidence="2" id="KW-0812">Transmembrane</keyword>
<sequence>MGTEDTQAEATQQSTETGNREPSGRLISAFIGSIAAFFLGWLPFLGPVIGGGISGYLRGKNNRESSLTGFFATVIASIPFILFAIFGVFAQVLEGTIGSFIGWMFAVVISMIYFYGCGTIGGYIGAEFSNRAEPEI</sequence>
<keyword evidence="2" id="KW-1133">Transmembrane helix</keyword>
<gene>
    <name evidence="3" type="ORF">SAMN04488133_2029</name>
</gene>
<dbReference type="Proteomes" id="UP000236740">
    <property type="component" value="Unassembled WGS sequence"/>
</dbReference>
<evidence type="ECO:0000256" key="1">
    <source>
        <dbReference type="SAM" id="MobiDB-lite"/>
    </source>
</evidence>
<dbReference type="InterPro" id="IPR040493">
    <property type="entry name" value="DUF5518"/>
</dbReference>
<keyword evidence="4" id="KW-1185">Reference proteome</keyword>
<reference evidence="3 4" key="1">
    <citation type="submission" date="2016-10" db="EMBL/GenBank/DDBJ databases">
        <authorList>
            <person name="de Groot N.N."/>
        </authorList>
    </citation>
    <scope>NUCLEOTIDE SEQUENCE [LARGE SCALE GENOMIC DNA]</scope>
    <source>
        <strain evidence="3 4">CGMCC 1.10331</strain>
    </source>
</reference>
<evidence type="ECO:0000256" key="2">
    <source>
        <dbReference type="SAM" id="Phobius"/>
    </source>
</evidence>
<feature type="region of interest" description="Disordered" evidence="1">
    <location>
        <begin position="1"/>
        <end position="21"/>
    </location>
</feature>
<dbReference type="OrthoDB" id="64860at2157"/>
<dbReference type="RefSeq" id="WP_136361852.1">
    <property type="nucleotide sequence ID" value="NZ_CP031311.1"/>
</dbReference>
<dbReference type="EMBL" id="FNVN01000002">
    <property type="protein sequence ID" value="SEG36467.1"/>
    <property type="molecule type" value="Genomic_DNA"/>
</dbReference>
<feature type="transmembrane region" description="Helical" evidence="2">
    <location>
        <begin position="26"/>
        <end position="46"/>
    </location>
</feature>
<keyword evidence="2" id="KW-0472">Membrane</keyword>
<evidence type="ECO:0000313" key="3">
    <source>
        <dbReference type="EMBL" id="SEG36467.1"/>
    </source>
</evidence>
<evidence type="ECO:0008006" key="5">
    <source>
        <dbReference type="Google" id="ProtNLM"/>
    </source>
</evidence>
<dbReference type="GeneID" id="39858545"/>
<feature type="compositionally biased region" description="Low complexity" evidence="1">
    <location>
        <begin position="1"/>
        <end position="17"/>
    </location>
</feature>
<feature type="transmembrane region" description="Helical" evidence="2">
    <location>
        <begin position="101"/>
        <end position="126"/>
    </location>
</feature>
<dbReference type="AlphaFoldDB" id="A0A1H5ZLE2"/>
<organism evidence="3 4">
    <name type="scientific">Halobellus limi</name>
    <dbReference type="NCBI Taxonomy" id="699433"/>
    <lineage>
        <taxon>Archaea</taxon>
        <taxon>Methanobacteriati</taxon>
        <taxon>Methanobacteriota</taxon>
        <taxon>Stenosarchaea group</taxon>
        <taxon>Halobacteria</taxon>
        <taxon>Halobacteriales</taxon>
        <taxon>Haloferacaceae</taxon>
        <taxon>Halobellus</taxon>
    </lineage>
</organism>
<accession>A0A1H5ZLE2</accession>
<name>A0A1H5ZLE2_9EURY</name>
<protein>
    <recommendedName>
        <fullName evidence="5">DUF5518 domain-containing protein</fullName>
    </recommendedName>
</protein>
<proteinExistence type="predicted"/>
<dbReference type="Pfam" id="PF17647">
    <property type="entry name" value="DUF5518"/>
    <property type="match status" value="1"/>
</dbReference>
<feature type="transmembrane region" description="Helical" evidence="2">
    <location>
        <begin position="67"/>
        <end position="89"/>
    </location>
</feature>